<dbReference type="PANTHER" id="PTHR13504">
    <property type="entry name" value="FIDO DOMAIN-CONTAINING PROTEIN DDB_G0283145"/>
    <property type="match status" value="1"/>
</dbReference>
<dbReference type="InterPro" id="IPR040198">
    <property type="entry name" value="Fido_containing"/>
</dbReference>
<accession>A0A3B0Z0W4</accession>
<proteinExistence type="predicted"/>
<protein>
    <submittedName>
        <fullName evidence="2">Filamentation induced by cAMP protein Fic</fullName>
    </submittedName>
</protein>
<dbReference type="InterPro" id="IPR003812">
    <property type="entry name" value="Fido"/>
</dbReference>
<gene>
    <name evidence="2" type="ORF">MNBD_GAMMA14-2435</name>
</gene>
<reference evidence="2" key="1">
    <citation type="submission" date="2018-06" db="EMBL/GenBank/DDBJ databases">
        <authorList>
            <person name="Zhirakovskaya E."/>
        </authorList>
    </citation>
    <scope>NUCLEOTIDE SEQUENCE</scope>
</reference>
<dbReference type="EMBL" id="UOFM01000113">
    <property type="protein sequence ID" value="VAW74904.1"/>
    <property type="molecule type" value="Genomic_DNA"/>
</dbReference>
<feature type="domain" description="Fido" evidence="1">
    <location>
        <begin position="253"/>
        <end position="404"/>
    </location>
</feature>
<dbReference type="Pfam" id="PF02661">
    <property type="entry name" value="Fic"/>
    <property type="match status" value="1"/>
</dbReference>
<dbReference type="AlphaFoldDB" id="A0A3B0Z0W4"/>
<dbReference type="SUPFAM" id="SSF140931">
    <property type="entry name" value="Fic-like"/>
    <property type="match status" value="1"/>
</dbReference>
<evidence type="ECO:0000313" key="2">
    <source>
        <dbReference type="EMBL" id="VAW74904.1"/>
    </source>
</evidence>
<dbReference type="PANTHER" id="PTHR13504:SF38">
    <property type="entry name" value="FIDO DOMAIN-CONTAINING PROTEIN"/>
    <property type="match status" value="1"/>
</dbReference>
<dbReference type="InterPro" id="IPR036597">
    <property type="entry name" value="Fido-like_dom_sf"/>
</dbReference>
<sequence>METSEYNQNSRSVTVFQAFPVLEEGATLAGYSALIEGHGLSVPAPDFLCAIGTRHKRYDKGRWRIFTPRHKPGDSLYGHLIFALKYEGIELGLLKALFEQIEPEMIVDIVRSEPTGAYSRRIWFLYEWLCNKTLDVEDAAQGNFVPLINDALQYPGPSHVSRRHRVRNNLPGTRAFCPLIRRTEKLDHFIALNLSQAAIDHIGKTHADLLSRAATFLLLKDSKASYTIEGEAPPHNRIERWGKIIGEAGQRKLSIEDLGSLQRVVIADNRFVMPGCRVEGGFVGDHDRATGMPMPVHISARAEDLESLLSGLIETCQLLGESDYDPVLMATLIAFGFVFIHPFEDGNGRIHRYLFHHVLAEKGFVPKGLVFPVSAVILERIDDYRQTLEHYSKPRLDFIKWRPTDKGNVEILNETIDLYRYFDATRQAEFFFECVEETVNKTLPDEVSYLAKYDQLNDFIKNYIDMPDKLVDLLIRFLGQNNGTLSKRARDKEFSKLTEDEVQAIERKYEEVFHGDE</sequence>
<name>A0A3B0Z0W4_9ZZZZ</name>
<dbReference type="PROSITE" id="PS51459">
    <property type="entry name" value="FIDO"/>
    <property type="match status" value="1"/>
</dbReference>
<organism evidence="2">
    <name type="scientific">hydrothermal vent metagenome</name>
    <dbReference type="NCBI Taxonomy" id="652676"/>
    <lineage>
        <taxon>unclassified sequences</taxon>
        <taxon>metagenomes</taxon>
        <taxon>ecological metagenomes</taxon>
    </lineage>
</organism>
<evidence type="ECO:0000259" key="1">
    <source>
        <dbReference type="PROSITE" id="PS51459"/>
    </source>
</evidence>
<dbReference type="Gene3D" id="1.10.3290.10">
    <property type="entry name" value="Fido-like domain"/>
    <property type="match status" value="1"/>
</dbReference>